<reference evidence="1" key="1">
    <citation type="submission" date="2020-05" db="EMBL/GenBank/DDBJ databases">
        <title>Large-scale comparative analyses of tick genomes elucidate their genetic diversity and vector capacities.</title>
        <authorList>
            <person name="Jia N."/>
            <person name="Wang J."/>
            <person name="Shi W."/>
            <person name="Du L."/>
            <person name="Sun Y."/>
            <person name="Zhan W."/>
            <person name="Jiang J."/>
            <person name="Wang Q."/>
            <person name="Zhang B."/>
            <person name="Ji P."/>
            <person name="Sakyi L.B."/>
            <person name="Cui X."/>
            <person name="Yuan T."/>
            <person name="Jiang B."/>
            <person name="Yang W."/>
            <person name="Lam T.T.-Y."/>
            <person name="Chang Q."/>
            <person name="Ding S."/>
            <person name="Wang X."/>
            <person name="Zhu J."/>
            <person name="Ruan X."/>
            <person name="Zhao L."/>
            <person name="Wei J."/>
            <person name="Que T."/>
            <person name="Du C."/>
            <person name="Cheng J."/>
            <person name="Dai P."/>
            <person name="Han X."/>
            <person name="Huang E."/>
            <person name="Gao Y."/>
            <person name="Liu J."/>
            <person name="Shao H."/>
            <person name="Ye R."/>
            <person name="Li L."/>
            <person name="Wei W."/>
            <person name="Wang X."/>
            <person name="Wang C."/>
            <person name="Yang T."/>
            <person name="Huo Q."/>
            <person name="Li W."/>
            <person name="Guo W."/>
            <person name="Chen H."/>
            <person name="Zhou L."/>
            <person name="Ni X."/>
            <person name="Tian J."/>
            <person name="Zhou Y."/>
            <person name="Sheng Y."/>
            <person name="Liu T."/>
            <person name="Pan Y."/>
            <person name="Xia L."/>
            <person name="Li J."/>
            <person name="Zhao F."/>
            <person name="Cao W."/>
        </authorList>
    </citation>
    <scope>NUCLEOTIDE SEQUENCE</scope>
    <source>
        <strain evidence="1">Dsil-2018</strain>
    </source>
</reference>
<dbReference type="EMBL" id="CM023471">
    <property type="protein sequence ID" value="KAH7964871.1"/>
    <property type="molecule type" value="Genomic_DNA"/>
</dbReference>
<protein>
    <submittedName>
        <fullName evidence="1">Uncharacterized protein</fullName>
    </submittedName>
</protein>
<keyword evidence="2" id="KW-1185">Reference proteome</keyword>
<accession>A0ACB8DA20</accession>
<gene>
    <name evidence="1" type="ORF">HPB49_001942</name>
</gene>
<evidence type="ECO:0000313" key="1">
    <source>
        <dbReference type="EMBL" id="KAH7964871.1"/>
    </source>
</evidence>
<evidence type="ECO:0000313" key="2">
    <source>
        <dbReference type="Proteomes" id="UP000821865"/>
    </source>
</evidence>
<comment type="caution">
    <text evidence="1">The sequence shown here is derived from an EMBL/GenBank/DDBJ whole genome shotgun (WGS) entry which is preliminary data.</text>
</comment>
<organism evidence="1 2">
    <name type="scientific">Dermacentor silvarum</name>
    <name type="common">Tick</name>
    <dbReference type="NCBI Taxonomy" id="543639"/>
    <lineage>
        <taxon>Eukaryota</taxon>
        <taxon>Metazoa</taxon>
        <taxon>Ecdysozoa</taxon>
        <taxon>Arthropoda</taxon>
        <taxon>Chelicerata</taxon>
        <taxon>Arachnida</taxon>
        <taxon>Acari</taxon>
        <taxon>Parasitiformes</taxon>
        <taxon>Ixodida</taxon>
        <taxon>Ixodoidea</taxon>
        <taxon>Ixodidae</taxon>
        <taxon>Rhipicephalinae</taxon>
        <taxon>Dermacentor</taxon>
    </lineage>
</organism>
<name>A0ACB8DA20_DERSI</name>
<dbReference type="Proteomes" id="UP000821865">
    <property type="component" value="Chromosome 2"/>
</dbReference>
<proteinExistence type="predicted"/>
<sequence>METVNVPEELVQHLLGQTNGSAIEREQIAAAVRQRLMAAEAVPTGSTTTAAAVQPVSDCAPQEISLQGIRGSTQSPEEFLARLETFCLVRSVAADKRLTHIVPAALEGSVKLWWQFVNSFASWEEFTAAFIAEFSFIDAKRRLKQELELRMQHPQENLKEFIYTIAVYYDRIGGEVPESEKVDRVQRQMRPQLQALLEGRQFGGKAVGGKAVVGGNTVQATTTSN</sequence>